<sequence length="231" mass="26970">MNWLRRNPDLIRILRLVKYEAEGLFAHVLGKLSLKQRRKLSELAKQRHLKLNFASGVVPRARWVNVDVIAQADIRMDLRRRIPLPDNCVQHIFCEHFCDHLQFPIAIGNFLKESFRVLEPGGRVRLVMHDMEGLAKAYLNRDQRYFTESGITLSTMAESVNLLFRFNDFHQFLYDFETFKMLLERAGFISIEKCSYRESRAGPELALDHDAPGRELMSMYIEAVKPESLTT</sequence>
<evidence type="ECO:0000313" key="3">
    <source>
        <dbReference type="Proteomes" id="UP000188388"/>
    </source>
</evidence>
<dbReference type="Proteomes" id="UP000188388">
    <property type="component" value="Unassembled WGS sequence"/>
</dbReference>
<organism evidence="2 3">
    <name type="scientific">Mesorhizobium prunaredense</name>
    <dbReference type="NCBI Taxonomy" id="1631249"/>
    <lineage>
        <taxon>Bacteria</taxon>
        <taxon>Pseudomonadati</taxon>
        <taxon>Pseudomonadota</taxon>
        <taxon>Alphaproteobacteria</taxon>
        <taxon>Hyphomicrobiales</taxon>
        <taxon>Phyllobacteriaceae</taxon>
        <taxon>Mesorhizobium</taxon>
    </lineage>
</organism>
<dbReference type="GO" id="GO:0008757">
    <property type="term" value="F:S-adenosylmethionine-dependent methyltransferase activity"/>
    <property type="evidence" value="ECO:0007669"/>
    <property type="project" value="InterPro"/>
</dbReference>
<feature type="domain" description="Methyltransferase type 11" evidence="1">
    <location>
        <begin position="74"/>
        <end position="124"/>
    </location>
</feature>
<dbReference type="SUPFAM" id="SSF53335">
    <property type="entry name" value="S-adenosyl-L-methionine-dependent methyltransferases"/>
    <property type="match status" value="1"/>
</dbReference>
<reference evidence="3" key="1">
    <citation type="submission" date="2017-01" db="EMBL/GenBank/DDBJ databases">
        <authorList>
            <person name="Brunel B."/>
        </authorList>
    </citation>
    <scope>NUCLEOTIDE SEQUENCE [LARGE SCALE GENOMIC DNA]</scope>
</reference>
<dbReference type="AlphaFoldDB" id="A0A1R3VE35"/>
<protein>
    <recommendedName>
        <fullName evidence="1">Methyltransferase type 11 domain-containing protein</fullName>
    </recommendedName>
</protein>
<dbReference type="EMBL" id="FTPD01000045">
    <property type="protein sequence ID" value="SIT58126.1"/>
    <property type="molecule type" value="Genomic_DNA"/>
</dbReference>
<proteinExistence type="predicted"/>
<dbReference type="InterPro" id="IPR013216">
    <property type="entry name" value="Methyltransf_11"/>
</dbReference>
<evidence type="ECO:0000259" key="1">
    <source>
        <dbReference type="Pfam" id="PF08241"/>
    </source>
</evidence>
<keyword evidence="3" id="KW-1185">Reference proteome</keyword>
<dbReference type="Pfam" id="PF08241">
    <property type="entry name" value="Methyltransf_11"/>
    <property type="match status" value="1"/>
</dbReference>
<dbReference type="RefSeq" id="WP_077381242.1">
    <property type="nucleotide sequence ID" value="NZ_FTPD01000045.1"/>
</dbReference>
<dbReference type="InterPro" id="IPR029063">
    <property type="entry name" value="SAM-dependent_MTases_sf"/>
</dbReference>
<dbReference type="Gene3D" id="3.40.50.150">
    <property type="entry name" value="Vaccinia Virus protein VP39"/>
    <property type="match status" value="1"/>
</dbReference>
<evidence type="ECO:0000313" key="2">
    <source>
        <dbReference type="EMBL" id="SIT58126.1"/>
    </source>
</evidence>
<name>A0A1R3VE35_9HYPH</name>
<accession>A0A1R3VE35</accession>
<gene>
    <name evidence="2" type="ORF">BQ8794_50228</name>
</gene>